<evidence type="ECO:0008006" key="4">
    <source>
        <dbReference type="Google" id="ProtNLM"/>
    </source>
</evidence>
<accession>A0A2S1SHF3</accession>
<dbReference type="OrthoDB" id="1357433at2"/>
<evidence type="ECO:0000256" key="1">
    <source>
        <dbReference type="SAM" id="SignalP"/>
    </source>
</evidence>
<feature type="signal peptide" evidence="1">
    <location>
        <begin position="1"/>
        <end position="18"/>
    </location>
</feature>
<evidence type="ECO:0000313" key="2">
    <source>
        <dbReference type="EMBL" id="AWI25830.1"/>
    </source>
</evidence>
<dbReference type="KEGG" id="fpal:HYN49_07905"/>
<dbReference type="Proteomes" id="UP000244937">
    <property type="component" value="Chromosome"/>
</dbReference>
<evidence type="ECO:0000313" key="3">
    <source>
        <dbReference type="Proteomes" id="UP000244937"/>
    </source>
</evidence>
<feature type="chain" id="PRO_5015410737" description="DUF4468 domain-containing protein" evidence="1">
    <location>
        <begin position="19"/>
        <end position="167"/>
    </location>
</feature>
<keyword evidence="1" id="KW-0732">Signal</keyword>
<dbReference type="RefSeq" id="WP_108903616.1">
    <property type="nucleotide sequence ID" value="NZ_CP029187.1"/>
</dbReference>
<reference evidence="2 3" key="1">
    <citation type="submission" date="2018-05" db="EMBL/GenBank/DDBJ databases">
        <title>Genome sequencing of Flavobacterium sp. HYN0049.</title>
        <authorList>
            <person name="Yi H."/>
            <person name="Baek C."/>
        </authorList>
    </citation>
    <scope>NUCLEOTIDE SEQUENCE [LARGE SCALE GENOMIC DNA]</scope>
    <source>
        <strain evidence="2 3">HYN0049</strain>
    </source>
</reference>
<keyword evidence="3" id="KW-1185">Reference proteome</keyword>
<sequence length="167" mass="18998">MKKLLLFLVLYSCNAVTAQIKMELSPSGFNSVEGMMPNAPLVNLIETAKGWAYNYNKKSVDVYDITANSLKIDGVKENGFYYLNRGQKYVFKIKYTLAVLFGEKTYKVTFTINEILGKDDKPQQSTLADYFTSEGKIKEDYTEMRPSLEYTASQIVGNFMEKIARSN</sequence>
<gene>
    <name evidence="2" type="ORF">HYN49_07905</name>
</gene>
<protein>
    <recommendedName>
        <fullName evidence="4">DUF4468 domain-containing protein</fullName>
    </recommendedName>
</protein>
<dbReference type="AlphaFoldDB" id="A0A2S1SHF3"/>
<organism evidence="2 3">
    <name type="scientific">Flavobacterium pallidum</name>
    <dbReference type="NCBI Taxonomy" id="2172098"/>
    <lineage>
        <taxon>Bacteria</taxon>
        <taxon>Pseudomonadati</taxon>
        <taxon>Bacteroidota</taxon>
        <taxon>Flavobacteriia</taxon>
        <taxon>Flavobacteriales</taxon>
        <taxon>Flavobacteriaceae</taxon>
        <taxon>Flavobacterium</taxon>
    </lineage>
</organism>
<proteinExistence type="predicted"/>
<dbReference type="EMBL" id="CP029187">
    <property type="protein sequence ID" value="AWI25830.1"/>
    <property type="molecule type" value="Genomic_DNA"/>
</dbReference>
<name>A0A2S1SHF3_9FLAO</name>